<dbReference type="SMART" id="SM00855">
    <property type="entry name" value="PGAM"/>
    <property type="match status" value="1"/>
</dbReference>
<dbReference type="OrthoDB" id="3898179at2759"/>
<dbReference type="PANTHER" id="PTHR16469">
    <property type="entry name" value="UBIQUITIN-ASSOCIATED AND SH3 DOMAIN-CONTAINING BA-RELATED"/>
    <property type="match status" value="1"/>
</dbReference>
<name>A0A9P7ZJE5_9HYPO</name>
<dbReference type="EMBL" id="MU251258">
    <property type="protein sequence ID" value="KAG9253208.1"/>
    <property type="molecule type" value="Genomic_DNA"/>
</dbReference>
<dbReference type="GeneID" id="70288670"/>
<dbReference type="Proteomes" id="UP000887229">
    <property type="component" value="Unassembled WGS sequence"/>
</dbReference>
<feature type="compositionally biased region" description="Polar residues" evidence="1">
    <location>
        <begin position="199"/>
        <end position="216"/>
    </location>
</feature>
<evidence type="ECO:0008006" key="4">
    <source>
        <dbReference type="Google" id="ProtNLM"/>
    </source>
</evidence>
<dbReference type="InterPro" id="IPR051710">
    <property type="entry name" value="Phosphatase_SH3-domain"/>
</dbReference>
<gene>
    <name evidence="2" type="ORF">F5Z01DRAFT_156425</name>
</gene>
<dbReference type="AlphaFoldDB" id="A0A9P7ZJE5"/>
<feature type="compositionally biased region" description="Low complexity" evidence="1">
    <location>
        <begin position="566"/>
        <end position="580"/>
    </location>
</feature>
<feature type="compositionally biased region" description="Polar residues" evidence="1">
    <location>
        <begin position="489"/>
        <end position="506"/>
    </location>
</feature>
<accession>A0A9P7ZJE5</accession>
<keyword evidence="3" id="KW-1185">Reference proteome</keyword>
<evidence type="ECO:0000256" key="1">
    <source>
        <dbReference type="SAM" id="MobiDB-lite"/>
    </source>
</evidence>
<sequence length="648" mass="68908">MAGLPSHLFVIRHGNRLDAADKRWHLSSPTPYDPPLTYGGWLQARQVGVQISNYLEQAKNDAHQVKNASSSQERPRKRFRVVIHSSPFLRCIQTSIAISSGLAQSSPDSAGQPADLLVPVPTPAGKTKNNFRSSILRLDSFLGEWLSPEYFENITPPPSSSLMLGTAKADLLKREDYSIYTDFSNAASAPQQPAPRKSSLWNGSPDRTPSPSSQGPFSAPGSSGALPGDAGNNKGYNAPRATYAVSSAGKIPDGFVAHARDQCLAVDYQWDSMRESLGFGDGGNLGEEWTAMHQRFRGGLKKMLDFYANTGSPERLVSTSASGEKDVPTDDEDVETVVIMVSHGAGCNALIGAITHQPVLMDVGIASITMASRKENLDYAQLRHDTATQQPEDPLVPVDRMYDIRLSASTEHLHSTMSTPVSARSGSIGTTWSTGSTPGNRGRTSTLGTMVGPSLGAFTYNDPLSAAGSRSSSANAAVVGTSVRRDSGPSKTTPRQSAMASVSSIFSASGGNGNPSGPPSPSAGSPSVGLWTPTPSSLRMVDDGSNQTKDDDYGFPNFDGMRLDGPSSSLPSASTQSPASEVPALQKPRGPRLAGPIKLQTNWEDAPPAPAAEEVPRGLWGQPMPPEVDTNQGPKISKRRWTVNERTR</sequence>
<organism evidence="2 3">
    <name type="scientific">Emericellopsis atlantica</name>
    <dbReference type="NCBI Taxonomy" id="2614577"/>
    <lineage>
        <taxon>Eukaryota</taxon>
        <taxon>Fungi</taxon>
        <taxon>Dikarya</taxon>
        <taxon>Ascomycota</taxon>
        <taxon>Pezizomycotina</taxon>
        <taxon>Sordariomycetes</taxon>
        <taxon>Hypocreomycetidae</taxon>
        <taxon>Hypocreales</taxon>
        <taxon>Bionectriaceae</taxon>
        <taxon>Emericellopsis</taxon>
    </lineage>
</organism>
<dbReference type="SUPFAM" id="SSF53254">
    <property type="entry name" value="Phosphoglycerate mutase-like"/>
    <property type="match status" value="1"/>
</dbReference>
<feature type="region of interest" description="Disordered" evidence="1">
    <location>
        <begin position="413"/>
        <end position="450"/>
    </location>
</feature>
<feature type="compositionally biased region" description="Low complexity" evidence="1">
    <location>
        <begin position="425"/>
        <end position="439"/>
    </location>
</feature>
<feature type="compositionally biased region" description="Low complexity" evidence="1">
    <location>
        <begin position="466"/>
        <end position="477"/>
    </location>
</feature>
<dbReference type="InterPro" id="IPR029033">
    <property type="entry name" value="His_PPase_superfam"/>
</dbReference>
<protein>
    <recommendedName>
        <fullName evidence="4">Phosphoglycerate mutase family protein</fullName>
    </recommendedName>
</protein>
<reference evidence="2" key="1">
    <citation type="journal article" date="2021" name="IMA Fungus">
        <title>Genomic characterization of three marine fungi, including Emericellopsis atlantica sp. nov. with signatures of a generalist lifestyle and marine biomass degradation.</title>
        <authorList>
            <person name="Hagestad O.C."/>
            <person name="Hou L."/>
            <person name="Andersen J.H."/>
            <person name="Hansen E.H."/>
            <person name="Altermark B."/>
            <person name="Li C."/>
            <person name="Kuhnert E."/>
            <person name="Cox R.J."/>
            <person name="Crous P.W."/>
            <person name="Spatafora J.W."/>
            <person name="Lail K."/>
            <person name="Amirebrahimi M."/>
            <person name="Lipzen A."/>
            <person name="Pangilinan J."/>
            <person name="Andreopoulos W."/>
            <person name="Hayes R.D."/>
            <person name="Ng V."/>
            <person name="Grigoriev I.V."/>
            <person name="Jackson S.A."/>
            <person name="Sutton T.D.S."/>
            <person name="Dobson A.D.W."/>
            <person name="Rama T."/>
        </authorList>
    </citation>
    <scope>NUCLEOTIDE SEQUENCE</scope>
    <source>
        <strain evidence="2">TS7</strain>
    </source>
</reference>
<feature type="region of interest" description="Disordered" evidence="1">
    <location>
        <begin position="466"/>
        <end position="648"/>
    </location>
</feature>
<feature type="region of interest" description="Disordered" evidence="1">
    <location>
        <begin position="184"/>
        <end position="234"/>
    </location>
</feature>
<dbReference type="CDD" id="cd07040">
    <property type="entry name" value="HP"/>
    <property type="match status" value="1"/>
</dbReference>
<dbReference type="InterPro" id="IPR013078">
    <property type="entry name" value="His_Pase_superF_clade-1"/>
</dbReference>
<dbReference type="RefSeq" id="XP_046117132.1">
    <property type="nucleotide sequence ID" value="XM_046257767.1"/>
</dbReference>
<evidence type="ECO:0000313" key="3">
    <source>
        <dbReference type="Proteomes" id="UP000887229"/>
    </source>
</evidence>
<feature type="compositionally biased region" description="Low complexity" evidence="1">
    <location>
        <begin position="186"/>
        <end position="195"/>
    </location>
</feature>
<comment type="caution">
    <text evidence="2">The sequence shown here is derived from an EMBL/GenBank/DDBJ whole genome shotgun (WGS) entry which is preliminary data.</text>
</comment>
<proteinExistence type="predicted"/>
<feature type="compositionally biased region" description="Polar residues" evidence="1">
    <location>
        <begin position="413"/>
        <end position="424"/>
    </location>
</feature>
<evidence type="ECO:0000313" key="2">
    <source>
        <dbReference type="EMBL" id="KAG9253208.1"/>
    </source>
</evidence>
<dbReference type="Gene3D" id="3.40.50.1240">
    <property type="entry name" value="Phosphoglycerate mutase-like"/>
    <property type="match status" value="2"/>
</dbReference>
<dbReference type="PANTHER" id="PTHR16469:SF27">
    <property type="entry name" value="UBIQUITIN-ASSOCIATED AND SH3 DOMAIN-CONTAINING BA-RELATED"/>
    <property type="match status" value="1"/>
</dbReference>